<evidence type="ECO:0000256" key="2">
    <source>
        <dbReference type="ARBA" id="ARBA00023163"/>
    </source>
</evidence>
<dbReference type="InterPro" id="IPR035500">
    <property type="entry name" value="NHR-like_dom_sf"/>
</dbReference>
<evidence type="ECO:0000256" key="3">
    <source>
        <dbReference type="ARBA" id="ARBA00023170"/>
    </source>
</evidence>
<reference evidence="4 5" key="1">
    <citation type="submission" date="2019-07" db="EMBL/GenBank/DDBJ databases">
        <authorList>
            <person name="Jastrzebski P J."/>
            <person name="Paukszto L."/>
            <person name="Jastrzebski P J."/>
        </authorList>
    </citation>
    <scope>NUCLEOTIDE SEQUENCE [LARGE SCALE GENOMIC DNA]</scope>
    <source>
        <strain evidence="4 5">WMS-il1</strain>
    </source>
</reference>
<proteinExistence type="predicted"/>
<dbReference type="SUPFAM" id="SSF48508">
    <property type="entry name" value="Nuclear receptor ligand-binding domain"/>
    <property type="match status" value="1"/>
</dbReference>
<keyword evidence="1" id="KW-0805">Transcription regulation</keyword>
<evidence type="ECO:0000256" key="1">
    <source>
        <dbReference type="ARBA" id="ARBA00023015"/>
    </source>
</evidence>
<evidence type="ECO:0000313" key="4">
    <source>
        <dbReference type="EMBL" id="VUZ54714.1"/>
    </source>
</evidence>
<sequence length="190" mass="21566">MSFSQKICIICEERPINVKLICLQLCQYCLIDYRNAINLNLLEDCKCSERQETQHRPSSCWRCVVSRCLTKGVDKEAVKAVKLSVNTPADPLTILQEIFPYPEQANTFTPEIDFPPAERALPESASLVSVLKDEEILSSCYLESGVNFTVWATKIPLFSAFIPQEQMQILKCGFLPVLLVRFAFKLSQLL</sequence>
<organism evidence="4 5">
    <name type="scientific">Hymenolepis diminuta</name>
    <name type="common">Rat tapeworm</name>
    <dbReference type="NCBI Taxonomy" id="6216"/>
    <lineage>
        <taxon>Eukaryota</taxon>
        <taxon>Metazoa</taxon>
        <taxon>Spiralia</taxon>
        <taxon>Lophotrochozoa</taxon>
        <taxon>Platyhelminthes</taxon>
        <taxon>Cestoda</taxon>
        <taxon>Eucestoda</taxon>
        <taxon>Cyclophyllidea</taxon>
        <taxon>Hymenolepididae</taxon>
        <taxon>Hymenolepis</taxon>
    </lineage>
</organism>
<feature type="non-terminal residue" evidence="4">
    <location>
        <position position="190"/>
    </location>
</feature>
<keyword evidence="5" id="KW-1185">Reference proteome</keyword>
<name>A0A564Z7F0_HYMDI</name>
<dbReference type="EMBL" id="CABIJS010000666">
    <property type="protein sequence ID" value="VUZ54714.1"/>
    <property type="molecule type" value="Genomic_DNA"/>
</dbReference>
<evidence type="ECO:0000313" key="5">
    <source>
        <dbReference type="Proteomes" id="UP000321570"/>
    </source>
</evidence>
<accession>A0A564Z7F0</accession>
<keyword evidence="3" id="KW-0675">Receptor</keyword>
<keyword evidence="2" id="KW-0804">Transcription</keyword>
<protein>
    <recommendedName>
        <fullName evidence="6">Nuclear receptor domain-containing protein</fullName>
    </recommendedName>
</protein>
<gene>
    <name evidence="4" type="ORF">WMSIL1_LOCUS12758</name>
</gene>
<dbReference type="Proteomes" id="UP000321570">
    <property type="component" value="Unassembled WGS sequence"/>
</dbReference>
<dbReference type="AlphaFoldDB" id="A0A564Z7F0"/>
<evidence type="ECO:0008006" key="6">
    <source>
        <dbReference type="Google" id="ProtNLM"/>
    </source>
</evidence>